<sequence>DGFDDGYDGYVPFWYTRTGIIVKWCLFLGLVLLFSSYMLIGYMHAKKRIARGLPPLAYHRWLVSRGQLARVDPRYAYPAPAGFATYRPPQNEYGMYSMPPPVYDPNAPRPPMYYGPPAAEQDVGTKVDPDQSRGQHQQPAVTTEEYEAPAGPPPSAMRPQGTGGSNPFRN</sequence>
<keyword evidence="2" id="KW-0812">Transmembrane</keyword>
<evidence type="ECO:0000313" key="4">
    <source>
        <dbReference type="Proteomes" id="UP000182658"/>
    </source>
</evidence>
<dbReference type="AlphaFoldDB" id="A0A1J7J8Z9"/>
<gene>
    <name evidence="3" type="ORF">CONLIGDRAFT_564448</name>
</gene>
<protein>
    <recommendedName>
        <fullName evidence="5">Ubiquitin-protein ligase sel1</fullName>
    </recommendedName>
</protein>
<dbReference type="Pfam" id="PF12273">
    <property type="entry name" value="RCR"/>
    <property type="match status" value="1"/>
</dbReference>
<evidence type="ECO:0000313" key="3">
    <source>
        <dbReference type="EMBL" id="OIW24002.1"/>
    </source>
</evidence>
<proteinExistence type="predicted"/>
<dbReference type="EMBL" id="KV875105">
    <property type="protein sequence ID" value="OIW24002.1"/>
    <property type="molecule type" value="Genomic_DNA"/>
</dbReference>
<dbReference type="InterPro" id="IPR020999">
    <property type="entry name" value="Chitin_synth_reg_RCR"/>
</dbReference>
<organism evidence="3 4">
    <name type="scientific">Coniochaeta ligniaria NRRL 30616</name>
    <dbReference type="NCBI Taxonomy" id="1408157"/>
    <lineage>
        <taxon>Eukaryota</taxon>
        <taxon>Fungi</taxon>
        <taxon>Dikarya</taxon>
        <taxon>Ascomycota</taxon>
        <taxon>Pezizomycotina</taxon>
        <taxon>Sordariomycetes</taxon>
        <taxon>Sordariomycetidae</taxon>
        <taxon>Coniochaetales</taxon>
        <taxon>Coniochaetaceae</taxon>
        <taxon>Coniochaeta</taxon>
    </lineage>
</organism>
<feature type="region of interest" description="Disordered" evidence="1">
    <location>
        <begin position="107"/>
        <end position="170"/>
    </location>
</feature>
<reference evidence="3 4" key="1">
    <citation type="submission" date="2016-10" db="EMBL/GenBank/DDBJ databases">
        <title>Draft genome sequence of Coniochaeta ligniaria NRRL30616, a lignocellulolytic fungus for bioabatement of inhibitors in plant biomass hydrolysates.</title>
        <authorList>
            <consortium name="DOE Joint Genome Institute"/>
            <person name="Jimenez D.J."/>
            <person name="Hector R.E."/>
            <person name="Riley R."/>
            <person name="Sun H."/>
            <person name="Grigoriev I.V."/>
            <person name="Van Elsas J.D."/>
            <person name="Nichols N.N."/>
        </authorList>
    </citation>
    <scope>NUCLEOTIDE SEQUENCE [LARGE SCALE GENOMIC DNA]</scope>
    <source>
        <strain evidence="3 4">NRRL 30616</strain>
    </source>
</reference>
<evidence type="ECO:0008006" key="5">
    <source>
        <dbReference type="Google" id="ProtNLM"/>
    </source>
</evidence>
<feature type="transmembrane region" description="Helical" evidence="2">
    <location>
        <begin position="20"/>
        <end position="42"/>
    </location>
</feature>
<keyword evidence="2" id="KW-1133">Transmembrane helix</keyword>
<feature type="compositionally biased region" description="Basic and acidic residues" evidence="1">
    <location>
        <begin position="123"/>
        <end position="133"/>
    </location>
</feature>
<evidence type="ECO:0000256" key="2">
    <source>
        <dbReference type="SAM" id="Phobius"/>
    </source>
</evidence>
<evidence type="ECO:0000256" key="1">
    <source>
        <dbReference type="SAM" id="MobiDB-lite"/>
    </source>
</evidence>
<keyword evidence="4" id="KW-1185">Reference proteome</keyword>
<dbReference type="OrthoDB" id="5400539at2759"/>
<keyword evidence="2" id="KW-0472">Membrane</keyword>
<dbReference type="InParanoid" id="A0A1J7J8Z9"/>
<feature type="non-terminal residue" evidence="3">
    <location>
        <position position="170"/>
    </location>
</feature>
<dbReference type="Proteomes" id="UP000182658">
    <property type="component" value="Unassembled WGS sequence"/>
</dbReference>
<name>A0A1J7J8Z9_9PEZI</name>
<feature type="non-terminal residue" evidence="3">
    <location>
        <position position="1"/>
    </location>
</feature>
<accession>A0A1J7J8Z9</accession>